<dbReference type="PANTHER" id="PTHR43792">
    <property type="entry name" value="GNAT FAMILY, PUTATIVE (AFU_ORTHOLOGUE AFUA_3G00765)-RELATED-RELATED"/>
    <property type="match status" value="1"/>
</dbReference>
<feature type="domain" description="N-acetyltransferase" evidence="4">
    <location>
        <begin position="13"/>
        <end position="159"/>
    </location>
</feature>
<gene>
    <name evidence="5" type="ORF">FEV53_07450</name>
</gene>
<protein>
    <submittedName>
        <fullName evidence="5">GNAT family N-acetyltransferase</fullName>
    </submittedName>
</protein>
<dbReference type="Pfam" id="PF13302">
    <property type="entry name" value="Acetyltransf_3"/>
    <property type="match status" value="1"/>
</dbReference>
<reference evidence="5 6" key="1">
    <citation type="submission" date="2019-06" db="EMBL/GenBank/DDBJ databases">
        <title>Paenimaribius caenipelagi gen. nov., sp. nov., isolated from a tidal flat.</title>
        <authorList>
            <person name="Yoon J.-H."/>
        </authorList>
    </citation>
    <scope>NUCLEOTIDE SEQUENCE [LARGE SCALE GENOMIC DNA]</scope>
    <source>
        <strain evidence="5 6">JBTF-M29</strain>
    </source>
</reference>
<dbReference type="AlphaFoldDB" id="A0A547Q667"/>
<comment type="caution">
    <text evidence="5">The sequence shown here is derived from an EMBL/GenBank/DDBJ whole genome shotgun (WGS) entry which is preliminary data.</text>
</comment>
<organism evidence="5 6">
    <name type="scientific">Palleronia caenipelagi</name>
    <dbReference type="NCBI Taxonomy" id="2489174"/>
    <lineage>
        <taxon>Bacteria</taxon>
        <taxon>Pseudomonadati</taxon>
        <taxon>Pseudomonadota</taxon>
        <taxon>Alphaproteobacteria</taxon>
        <taxon>Rhodobacterales</taxon>
        <taxon>Roseobacteraceae</taxon>
        <taxon>Palleronia</taxon>
    </lineage>
</organism>
<dbReference type="PANTHER" id="PTHR43792:SF8">
    <property type="entry name" value="[RIBOSOMAL PROTEIN US5]-ALANINE N-ACETYLTRANSFERASE"/>
    <property type="match status" value="1"/>
</dbReference>
<dbReference type="Proteomes" id="UP000318590">
    <property type="component" value="Unassembled WGS sequence"/>
</dbReference>
<dbReference type="GO" id="GO:0016747">
    <property type="term" value="F:acyltransferase activity, transferring groups other than amino-acyl groups"/>
    <property type="evidence" value="ECO:0007669"/>
    <property type="project" value="InterPro"/>
</dbReference>
<dbReference type="SUPFAM" id="SSF55729">
    <property type="entry name" value="Acyl-CoA N-acyltransferases (Nat)"/>
    <property type="match status" value="1"/>
</dbReference>
<proteinExistence type="inferred from homology"/>
<dbReference type="EMBL" id="VFSV01000009">
    <property type="protein sequence ID" value="TRD21878.1"/>
    <property type="molecule type" value="Genomic_DNA"/>
</dbReference>
<accession>A0A547Q667</accession>
<comment type="similarity">
    <text evidence="3">Belongs to the acetyltransferase family. RimJ subfamily.</text>
</comment>
<keyword evidence="2" id="KW-0012">Acyltransferase</keyword>
<evidence type="ECO:0000313" key="5">
    <source>
        <dbReference type="EMBL" id="TRD21878.1"/>
    </source>
</evidence>
<evidence type="ECO:0000259" key="4">
    <source>
        <dbReference type="PROSITE" id="PS51186"/>
    </source>
</evidence>
<dbReference type="InterPro" id="IPR016181">
    <property type="entry name" value="Acyl_CoA_acyltransferase"/>
</dbReference>
<dbReference type="OrthoDB" id="9804153at2"/>
<dbReference type="InterPro" id="IPR000182">
    <property type="entry name" value="GNAT_dom"/>
</dbReference>
<dbReference type="RefSeq" id="WP_142834183.1">
    <property type="nucleotide sequence ID" value="NZ_VFSV01000009.1"/>
</dbReference>
<name>A0A547Q667_9RHOB</name>
<evidence type="ECO:0000256" key="1">
    <source>
        <dbReference type="ARBA" id="ARBA00022679"/>
    </source>
</evidence>
<keyword evidence="6" id="KW-1185">Reference proteome</keyword>
<evidence type="ECO:0000313" key="6">
    <source>
        <dbReference type="Proteomes" id="UP000318590"/>
    </source>
</evidence>
<evidence type="ECO:0000256" key="3">
    <source>
        <dbReference type="ARBA" id="ARBA00038502"/>
    </source>
</evidence>
<evidence type="ECO:0000256" key="2">
    <source>
        <dbReference type="ARBA" id="ARBA00023315"/>
    </source>
</evidence>
<dbReference type="PROSITE" id="PS51186">
    <property type="entry name" value="GNAT"/>
    <property type="match status" value="1"/>
</dbReference>
<keyword evidence="1 5" id="KW-0808">Transferase</keyword>
<dbReference type="Gene3D" id="3.40.630.30">
    <property type="match status" value="1"/>
</dbReference>
<sequence>MPGDIAWIDTDRLHLRPLTPADGPALVEGVGNYDVSRWLSVVPFPYTQADAEAFVASPFAEARRCWAICRKDRPNDLMGLISIAGEIGFWLARPHWGQGYASEACAAVIDAAFADPNRKEVSISHMHGNEGSRRVIEKMGFRHVGDEERHFRALGQEAPVRLYRMTRAEWREQRGLRRSGWWSIARTEQKTEQAT</sequence>
<dbReference type="InterPro" id="IPR051531">
    <property type="entry name" value="N-acetyltransferase"/>
</dbReference>